<dbReference type="EMBL" id="GL385404">
    <property type="protein sequence ID" value="EJT69439.1"/>
    <property type="molecule type" value="Genomic_DNA"/>
</dbReference>
<reference evidence="3" key="1">
    <citation type="submission" date="2010-07" db="EMBL/GenBank/DDBJ databases">
        <title>The genome sequence of Gaeumannomyces graminis var. tritici strain R3-111a-1.</title>
        <authorList>
            <consortium name="The Broad Institute Genome Sequencing Platform"/>
            <person name="Ma L.-J."/>
            <person name="Dead R."/>
            <person name="Young S."/>
            <person name="Zeng Q."/>
            <person name="Koehrsen M."/>
            <person name="Alvarado L."/>
            <person name="Berlin A."/>
            <person name="Chapman S.B."/>
            <person name="Chen Z."/>
            <person name="Freedman E."/>
            <person name="Gellesch M."/>
            <person name="Goldberg J."/>
            <person name="Griggs A."/>
            <person name="Gujja S."/>
            <person name="Heilman E.R."/>
            <person name="Heiman D."/>
            <person name="Hepburn T."/>
            <person name="Howarth C."/>
            <person name="Jen D."/>
            <person name="Larson L."/>
            <person name="Mehta T."/>
            <person name="Neiman D."/>
            <person name="Pearson M."/>
            <person name="Roberts A."/>
            <person name="Saif S."/>
            <person name="Shea T."/>
            <person name="Shenoy N."/>
            <person name="Sisk P."/>
            <person name="Stolte C."/>
            <person name="Sykes S."/>
            <person name="Walk T."/>
            <person name="White J."/>
            <person name="Yandava C."/>
            <person name="Haas B."/>
            <person name="Nusbaum C."/>
            <person name="Birren B."/>
        </authorList>
    </citation>
    <scope>NUCLEOTIDE SEQUENCE [LARGE SCALE GENOMIC DNA]</scope>
    <source>
        <strain evidence="3">R3-111a-1</strain>
    </source>
</reference>
<dbReference type="EnsemblFungi" id="EJT69439">
    <property type="protein sequence ID" value="EJT69439"/>
    <property type="gene ID" value="GGTG_13058"/>
</dbReference>
<organism evidence="1">
    <name type="scientific">Gaeumannomyces tritici (strain R3-111a-1)</name>
    <name type="common">Wheat and barley take-all root rot fungus</name>
    <name type="synonym">Gaeumannomyces graminis var. tritici</name>
    <dbReference type="NCBI Taxonomy" id="644352"/>
    <lineage>
        <taxon>Eukaryota</taxon>
        <taxon>Fungi</taxon>
        <taxon>Dikarya</taxon>
        <taxon>Ascomycota</taxon>
        <taxon>Pezizomycotina</taxon>
        <taxon>Sordariomycetes</taxon>
        <taxon>Sordariomycetidae</taxon>
        <taxon>Magnaporthales</taxon>
        <taxon>Magnaporthaceae</taxon>
        <taxon>Gaeumannomyces</taxon>
    </lineage>
</organism>
<dbReference type="VEuPathDB" id="FungiDB:GGTG_13058"/>
<dbReference type="AlphaFoldDB" id="J3PHS7"/>
<reference evidence="1" key="3">
    <citation type="submission" date="2010-09" db="EMBL/GenBank/DDBJ databases">
        <title>Annotation of Gaeumannomyces graminis var. tritici R3-111a-1.</title>
        <authorList>
            <consortium name="The Broad Institute Genome Sequencing Platform"/>
            <person name="Ma L.-J."/>
            <person name="Dead R."/>
            <person name="Young S.K."/>
            <person name="Zeng Q."/>
            <person name="Gargeya S."/>
            <person name="Fitzgerald M."/>
            <person name="Haas B."/>
            <person name="Abouelleil A."/>
            <person name="Alvarado L."/>
            <person name="Arachchi H.M."/>
            <person name="Berlin A."/>
            <person name="Brown A."/>
            <person name="Chapman S.B."/>
            <person name="Chen Z."/>
            <person name="Dunbar C."/>
            <person name="Freedman E."/>
            <person name="Gearin G."/>
            <person name="Gellesch M."/>
            <person name="Goldberg J."/>
            <person name="Griggs A."/>
            <person name="Gujja S."/>
            <person name="Heiman D."/>
            <person name="Howarth C."/>
            <person name="Larson L."/>
            <person name="Lui A."/>
            <person name="MacDonald P.J.P."/>
            <person name="Mehta T."/>
            <person name="Montmayeur A."/>
            <person name="Murphy C."/>
            <person name="Neiman D."/>
            <person name="Pearson M."/>
            <person name="Priest M."/>
            <person name="Roberts A."/>
            <person name="Saif S."/>
            <person name="Shea T."/>
            <person name="Shenoy N."/>
            <person name="Sisk P."/>
            <person name="Stolte C."/>
            <person name="Sykes S."/>
            <person name="Yandava C."/>
            <person name="Wortman J."/>
            <person name="Nusbaum C."/>
            <person name="Birren B."/>
        </authorList>
    </citation>
    <scope>NUCLEOTIDE SEQUENCE</scope>
    <source>
        <strain evidence="1">R3-111a-1</strain>
    </source>
</reference>
<sequence length="266" mass="29736">MSPWIESIPHEVLSHIRNSNHSNVAACLLLAIAEQCVRSVLRVVRSRLGRRHSRRAHPIWLELNPSQSRDSAASILTEFVPEIAVTNLGDNKQLRERASRSKNAKLRGLSSDVIFAPLAIVLGSGLAQSAPQPQARCYNNQIIPPFSQLPWLVIGPDWRAEDPEAALRNAVSTSCGTVNTWRWSRSSEDPNGFTVEFDLRGQWTAAAGRVACREPSPLPESCIITSCAYHDEDMGMGGDCQWKTRNGKQEKIDWHPLHKACFRRRT</sequence>
<accession>J3PHS7</accession>
<evidence type="ECO:0000313" key="1">
    <source>
        <dbReference type="EMBL" id="EJT69439.1"/>
    </source>
</evidence>
<dbReference type="GeneID" id="20353516"/>
<keyword evidence="3" id="KW-1185">Reference proteome</keyword>
<reference evidence="2" key="4">
    <citation type="journal article" date="2015" name="G3 (Bethesda)">
        <title>Genome sequences of three phytopathogenic species of the Magnaporthaceae family of fungi.</title>
        <authorList>
            <person name="Okagaki L.H."/>
            <person name="Nunes C.C."/>
            <person name="Sailsbery J."/>
            <person name="Clay B."/>
            <person name="Brown D."/>
            <person name="John T."/>
            <person name="Oh Y."/>
            <person name="Young N."/>
            <person name="Fitzgerald M."/>
            <person name="Haas B.J."/>
            <person name="Zeng Q."/>
            <person name="Young S."/>
            <person name="Adiconis X."/>
            <person name="Fan L."/>
            <person name="Levin J.Z."/>
            <person name="Mitchell T.K."/>
            <person name="Okubara P.A."/>
            <person name="Farman M.L."/>
            <person name="Kohn L.M."/>
            <person name="Birren B."/>
            <person name="Ma L.-J."/>
            <person name="Dean R.A."/>
        </authorList>
    </citation>
    <scope>NUCLEOTIDE SEQUENCE</scope>
    <source>
        <strain evidence="2">R3-111a-1</strain>
    </source>
</reference>
<evidence type="ECO:0000313" key="2">
    <source>
        <dbReference type="EnsemblFungi" id="EJT69439"/>
    </source>
</evidence>
<dbReference type="HOGENOM" id="CLU_1046002_0_0_1"/>
<reference evidence="2" key="5">
    <citation type="submission" date="2018-04" db="UniProtKB">
        <authorList>
            <consortium name="EnsemblFungi"/>
        </authorList>
    </citation>
    <scope>IDENTIFICATION</scope>
    <source>
        <strain evidence="2">R3-111a-1</strain>
    </source>
</reference>
<evidence type="ECO:0000313" key="3">
    <source>
        <dbReference type="Proteomes" id="UP000006039"/>
    </source>
</evidence>
<reference evidence="1" key="2">
    <citation type="submission" date="2010-07" db="EMBL/GenBank/DDBJ databases">
        <authorList>
            <consortium name="The Broad Institute Genome Sequencing Platform"/>
            <consortium name="Broad Institute Genome Sequencing Center for Infectious Disease"/>
            <person name="Ma L.-J."/>
            <person name="Dead R."/>
            <person name="Young S."/>
            <person name="Zeng Q."/>
            <person name="Koehrsen M."/>
            <person name="Alvarado L."/>
            <person name="Berlin A."/>
            <person name="Chapman S.B."/>
            <person name="Chen Z."/>
            <person name="Freedman E."/>
            <person name="Gellesch M."/>
            <person name="Goldberg J."/>
            <person name="Griggs A."/>
            <person name="Gujja S."/>
            <person name="Heilman E.R."/>
            <person name="Heiman D."/>
            <person name="Hepburn T."/>
            <person name="Howarth C."/>
            <person name="Jen D."/>
            <person name="Larson L."/>
            <person name="Mehta T."/>
            <person name="Neiman D."/>
            <person name="Pearson M."/>
            <person name="Roberts A."/>
            <person name="Saif S."/>
            <person name="Shea T."/>
            <person name="Shenoy N."/>
            <person name="Sisk P."/>
            <person name="Stolte C."/>
            <person name="Sykes S."/>
            <person name="Walk T."/>
            <person name="White J."/>
            <person name="Yandava C."/>
            <person name="Haas B."/>
            <person name="Nusbaum C."/>
            <person name="Birren B."/>
        </authorList>
    </citation>
    <scope>NUCLEOTIDE SEQUENCE</scope>
    <source>
        <strain evidence="1">R3-111a-1</strain>
    </source>
</reference>
<gene>
    <name evidence="2" type="primary">20353516</name>
    <name evidence="1" type="ORF">GGTG_13058</name>
</gene>
<protein>
    <submittedName>
        <fullName evidence="1 2">Uncharacterized protein</fullName>
    </submittedName>
</protein>
<dbReference type="Proteomes" id="UP000006039">
    <property type="component" value="Unassembled WGS sequence"/>
</dbReference>
<proteinExistence type="predicted"/>
<name>J3PHS7_GAET3</name>
<dbReference type="RefSeq" id="XP_009229224.1">
    <property type="nucleotide sequence ID" value="XM_009230960.1"/>
</dbReference>